<accession>A0AAV7S1H3</accession>
<gene>
    <name evidence="1" type="ORF">NDU88_010506</name>
</gene>
<protein>
    <submittedName>
        <fullName evidence="1">Uncharacterized protein</fullName>
    </submittedName>
</protein>
<sequence>MRIHRSELSSRRGSVDYTHDCVVPRSRMNAGGGTAALAAVLQAKPKKVVLFPLVGTRMLLTVGASGCPPEPIGSDFWAWWDDVAVRRR</sequence>
<dbReference type="EMBL" id="JANPWB010000009">
    <property type="protein sequence ID" value="KAJ1157807.1"/>
    <property type="molecule type" value="Genomic_DNA"/>
</dbReference>
<reference evidence="1" key="1">
    <citation type="journal article" date="2022" name="bioRxiv">
        <title>Sequencing and chromosome-scale assembly of the giantPleurodeles waltlgenome.</title>
        <authorList>
            <person name="Brown T."/>
            <person name="Elewa A."/>
            <person name="Iarovenko S."/>
            <person name="Subramanian E."/>
            <person name="Araus A.J."/>
            <person name="Petzold A."/>
            <person name="Susuki M."/>
            <person name="Suzuki K.-i.T."/>
            <person name="Hayashi T."/>
            <person name="Toyoda A."/>
            <person name="Oliveira C."/>
            <person name="Osipova E."/>
            <person name="Leigh N.D."/>
            <person name="Simon A."/>
            <person name="Yun M.H."/>
        </authorList>
    </citation>
    <scope>NUCLEOTIDE SEQUENCE</scope>
    <source>
        <strain evidence="1">20211129_DDA</strain>
        <tissue evidence="1">Liver</tissue>
    </source>
</reference>
<evidence type="ECO:0000313" key="2">
    <source>
        <dbReference type="Proteomes" id="UP001066276"/>
    </source>
</evidence>
<keyword evidence="2" id="KW-1185">Reference proteome</keyword>
<evidence type="ECO:0000313" key="1">
    <source>
        <dbReference type="EMBL" id="KAJ1157807.1"/>
    </source>
</evidence>
<organism evidence="1 2">
    <name type="scientific">Pleurodeles waltl</name>
    <name type="common">Iberian ribbed newt</name>
    <dbReference type="NCBI Taxonomy" id="8319"/>
    <lineage>
        <taxon>Eukaryota</taxon>
        <taxon>Metazoa</taxon>
        <taxon>Chordata</taxon>
        <taxon>Craniata</taxon>
        <taxon>Vertebrata</taxon>
        <taxon>Euteleostomi</taxon>
        <taxon>Amphibia</taxon>
        <taxon>Batrachia</taxon>
        <taxon>Caudata</taxon>
        <taxon>Salamandroidea</taxon>
        <taxon>Salamandridae</taxon>
        <taxon>Pleurodelinae</taxon>
        <taxon>Pleurodeles</taxon>
    </lineage>
</organism>
<name>A0AAV7S1H3_PLEWA</name>
<dbReference type="Proteomes" id="UP001066276">
    <property type="component" value="Chromosome 5"/>
</dbReference>
<comment type="caution">
    <text evidence="1">The sequence shown here is derived from an EMBL/GenBank/DDBJ whole genome shotgun (WGS) entry which is preliminary data.</text>
</comment>
<dbReference type="AlphaFoldDB" id="A0AAV7S1H3"/>
<proteinExistence type="predicted"/>